<comment type="subcellular location">
    <subcellularLocation>
        <location evidence="2">Cell inner membrane</location>
        <topology evidence="2">Multi-pass membrane protein</topology>
    </subcellularLocation>
</comment>
<accession>A0A1W6WA22</accession>
<keyword evidence="7 23" id="KW-0808">Transferase</keyword>
<evidence type="ECO:0000256" key="4">
    <source>
        <dbReference type="ARBA" id="ARBA00022475"/>
    </source>
</evidence>
<evidence type="ECO:0000256" key="5">
    <source>
        <dbReference type="ARBA" id="ARBA00022519"/>
    </source>
</evidence>
<dbReference type="InterPro" id="IPR011006">
    <property type="entry name" value="CheY-like_superfamily"/>
</dbReference>
<protein>
    <recommendedName>
        <fullName evidence="3">histidine kinase</fullName>
        <ecNumber evidence="3">2.7.13.3</ecNumber>
    </recommendedName>
</protein>
<evidence type="ECO:0000256" key="2">
    <source>
        <dbReference type="ARBA" id="ARBA00004429"/>
    </source>
</evidence>
<evidence type="ECO:0000256" key="18">
    <source>
        <dbReference type="SAM" id="Phobius"/>
    </source>
</evidence>
<evidence type="ECO:0000256" key="12">
    <source>
        <dbReference type="ARBA" id="ARBA00022840"/>
    </source>
</evidence>
<dbReference type="Pfam" id="PF00072">
    <property type="entry name" value="Response_reg"/>
    <property type="match status" value="1"/>
</dbReference>
<dbReference type="Gene3D" id="3.40.50.2300">
    <property type="match status" value="1"/>
</dbReference>
<dbReference type="SUPFAM" id="SSF55874">
    <property type="entry name" value="ATPase domain of HSP90 chaperone/DNA topoisomerase II/histidine kinase"/>
    <property type="match status" value="1"/>
</dbReference>
<dbReference type="EC" id="2.7.13.3" evidence="3"/>
<evidence type="ECO:0000259" key="20">
    <source>
        <dbReference type="PROSITE" id="PS50109"/>
    </source>
</evidence>
<proteinExistence type="predicted"/>
<dbReference type="SMART" id="SM00448">
    <property type="entry name" value="REC"/>
    <property type="match status" value="1"/>
</dbReference>
<gene>
    <name evidence="23" type="primary">bvgS</name>
    <name evidence="23" type="ORF">K05K4_19070</name>
</gene>
<dbReference type="GO" id="GO:0016787">
    <property type="term" value="F:hydrolase activity"/>
    <property type="evidence" value="ECO:0007669"/>
    <property type="project" value="UniProtKB-KW"/>
</dbReference>
<feature type="domain" description="Response regulatory" evidence="21">
    <location>
        <begin position="956"/>
        <end position="1076"/>
    </location>
</feature>
<organism evidence="23">
    <name type="scientific">Vibrio alginolyticus</name>
    <dbReference type="NCBI Taxonomy" id="663"/>
    <lineage>
        <taxon>Bacteria</taxon>
        <taxon>Pseudomonadati</taxon>
        <taxon>Pseudomonadota</taxon>
        <taxon>Gammaproteobacteria</taxon>
        <taxon>Vibrionales</taxon>
        <taxon>Vibrionaceae</taxon>
        <taxon>Vibrio</taxon>
    </lineage>
</organism>
<dbReference type="Gene3D" id="1.20.120.160">
    <property type="entry name" value="HPT domain"/>
    <property type="match status" value="1"/>
</dbReference>
<dbReference type="PRINTS" id="PR00344">
    <property type="entry name" value="BCTRLSENSOR"/>
</dbReference>
<dbReference type="CDD" id="cd00082">
    <property type="entry name" value="HisKA"/>
    <property type="match status" value="1"/>
</dbReference>
<dbReference type="Pfam" id="PF00512">
    <property type="entry name" value="HisKA"/>
    <property type="match status" value="1"/>
</dbReference>
<feature type="domain" description="Histidine kinase" evidence="20">
    <location>
        <begin position="713"/>
        <end position="933"/>
    </location>
</feature>
<dbReference type="Pfam" id="PF02518">
    <property type="entry name" value="HATPase_c"/>
    <property type="match status" value="1"/>
</dbReference>
<evidence type="ECO:0000256" key="9">
    <source>
        <dbReference type="ARBA" id="ARBA00022729"/>
    </source>
</evidence>
<keyword evidence="14" id="KW-0902">Two-component regulatory system</keyword>
<dbReference type="SUPFAM" id="SSF47384">
    <property type="entry name" value="Homodimeric domain of signal transducing histidine kinase"/>
    <property type="match status" value="1"/>
</dbReference>
<name>A0A1W6WA22_VIBAL</name>
<dbReference type="PROSITE" id="PS50110">
    <property type="entry name" value="RESPONSE_REGULATORY"/>
    <property type="match status" value="1"/>
</dbReference>
<keyword evidence="12" id="KW-0067">ATP-binding</keyword>
<dbReference type="GO" id="GO:0009927">
    <property type="term" value="F:histidine phosphotransfer kinase activity"/>
    <property type="evidence" value="ECO:0007669"/>
    <property type="project" value="TreeGrafter"/>
</dbReference>
<dbReference type="SMART" id="SM00387">
    <property type="entry name" value="HATPase_c"/>
    <property type="match status" value="1"/>
</dbReference>
<feature type="domain" description="HPt" evidence="22">
    <location>
        <begin position="1097"/>
        <end position="1185"/>
    </location>
</feature>
<dbReference type="PROSITE" id="PS50109">
    <property type="entry name" value="HIS_KIN"/>
    <property type="match status" value="1"/>
</dbReference>
<evidence type="ECO:0000256" key="8">
    <source>
        <dbReference type="ARBA" id="ARBA00022692"/>
    </source>
</evidence>
<evidence type="ECO:0000256" key="15">
    <source>
        <dbReference type="ARBA" id="ARBA00023136"/>
    </source>
</evidence>
<dbReference type="EMBL" id="CP017902">
    <property type="protein sequence ID" value="ARP18741.1"/>
    <property type="molecule type" value="Genomic_DNA"/>
</dbReference>
<keyword evidence="8 18" id="KW-0812">Transmembrane</keyword>
<dbReference type="SUPFAM" id="SSF55785">
    <property type="entry name" value="PYP-like sensor domain (PAS domain)"/>
    <property type="match status" value="1"/>
</dbReference>
<dbReference type="Gene3D" id="3.40.190.10">
    <property type="entry name" value="Periplasmic binding protein-like II"/>
    <property type="match status" value="4"/>
</dbReference>
<evidence type="ECO:0000256" key="17">
    <source>
        <dbReference type="PROSITE-ProRule" id="PRU00169"/>
    </source>
</evidence>
<dbReference type="Gene3D" id="3.30.565.10">
    <property type="entry name" value="Histidine kinase-like ATPase, C-terminal domain"/>
    <property type="match status" value="1"/>
</dbReference>
<dbReference type="PANTHER" id="PTHR43047">
    <property type="entry name" value="TWO-COMPONENT HISTIDINE PROTEIN KINASE"/>
    <property type="match status" value="1"/>
</dbReference>
<evidence type="ECO:0000256" key="11">
    <source>
        <dbReference type="ARBA" id="ARBA00022801"/>
    </source>
</evidence>
<evidence type="ECO:0000259" key="22">
    <source>
        <dbReference type="PROSITE" id="PS50894"/>
    </source>
</evidence>
<dbReference type="SMART" id="SM00388">
    <property type="entry name" value="HisKA"/>
    <property type="match status" value="1"/>
</dbReference>
<evidence type="ECO:0000259" key="21">
    <source>
        <dbReference type="PROSITE" id="PS50110"/>
    </source>
</evidence>
<dbReference type="InterPro" id="IPR036097">
    <property type="entry name" value="HisK_dim/P_sf"/>
</dbReference>
<dbReference type="InterPro" id="IPR049870">
    <property type="entry name" value="BvgS-like_periplasmic1"/>
</dbReference>
<evidence type="ECO:0000256" key="14">
    <source>
        <dbReference type="ARBA" id="ARBA00023012"/>
    </source>
</evidence>
<dbReference type="SMART" id="SM00062">
    <property type="entry name" value="PBPb"/>
    <property type="match status" value="1"/>
</dbReference>
<keyword evidence="9 19" id="KW-0732">Signal</keyword>
<keyword evidence="6 17" id="KW-0597">Phosphoprotein</keyword>
<sequence length="1186" mass="136780">MNRFKRSVSITLAFFCFNALSYEISSTVTFKKYSLEEIRNDFENNFDGYKPDTLRVGFVRNNFSPYDTELITMKKYYEGISADYLKLIELSTGIKINIVPFSSRNNAIEALKDEKIDLLTTSNIYESFNGLKLSIPYKEDIPALFSLNVNREKYSNSVESVGLIREYLPSKEIRRVFPSSNIILYRTPQELISALLTRKIDVMVMDLYSANYQINREFSGAINFVKLIDIESNGFSFSSNNENFINIINFIIKRVDKNLAYRLSNFWNGGGLSIPDKASLISARKQAKNLRESSEVNVVLSKYSAPISYLDKENIPRGIVIDILEAFRVITGIKLNYIFVDNEYEQIRFLNEDKADLSVLPINLIKEGYGKNVRVFNRFLAKSVYVKISRINSKNNEFNIIVYPKSKKINEFLTKEYPDKVLIEQDDYLQVLNKLEEISSDAIAIAPLITSNFYIDTYFKNRLKIDEIFSKIEPEVFHFSINKNKEDLINLNKEIFDVVTIEDMNLISNRWQKNAYPSQQTWKDFKYTIYSVIFLGGIIVILVLTGGYSIFKSYKNTLKVKDKLRNQLAFLQILIDKIPHPIYVLDQNLNLLLYNKSYFDLINEKYLDDKNIDKLARVFDNEYNDALSKNKPIFIDRRILISNEYRYFYHWIQPYKLNNYNETEKRTENSTLLDGVICGMIDISDRVTLNEKLIEAKDQANAASQAKSQFLATMSHEIRTPINAIVGLLDLFLRKSENLEFDIKSIELANDSAHDLLILIGDILDLAKIESGKLTIHSKKNQIAKCIESIYNVYSYVARQKNINFNVELDRKIDSYLMFDEVRLKQILLNIISNAIKFTDDGFVNLTVTLIENNSDSNLIRFVIEDSGIGIPRSELTKITDSFHQAHNHLGKGGSGLGLMIVKSICDLMGAELVIESIEGRGTKIKFEVKFHKVSKNTEKIELVEKTSITIDETLKVLIVDDYYPNRILLIEQINYLGLEVDHEENGILALNRFKNKKYDIVITDCNMPIMDGYKLAESIREIESKDSLEHKSYIIGYTANAQKEIKEKCLSSGMNDCLFKPVSIDILKEIFSNIGKLNQNKKFNKSLDDFELLMNNKDKSMQLLKALVEQNDNDLKEMKSFMLSLNYDSCKKLAHKMKSGANMLGIKKMISILCDIEESENELDTKIALLEKIINDVKEEIESRY</sequence>
<dbReference type="SUPFAM" id="SSF47226">
    <property type="entry name" value="Histidine-containing phosphotransfer domain, HPT domain"/>
    <property type="match status" value="1"/>
</dbReference>
<feature type="modified residue" description="Phosphohistidine" evidence="16">
    <location>
        <position position="1136"/>
    </location>
</feature>
<feature type="transmembrane region" description="Helical" evidence="18">
    <location>
        <begin position="527"/>
        <end position="551"/>
    </location>
</feature>
<keyword evidence="10" id="KW-0418">Kinase</keyword>
<feature type="modified residue" description="4-aspartylphosphate" evidence="17">
    <location>
        <position position="1005"/>
    </location>
</feature>
<dbReference type="GO" id="GO:0000155">
    <property type="term" value="F:phosphorelay sensor kinase activity"/>
    <property type="evidence" value="ECO:0007669"/>
    <property type="project" value="InterPro"/>
</dbReference>
<dbReference type="InterPro" id="IPR005467">
    <property type="entry name" value="His_kinase_dom"/>
</dbReference>
<evidence type="ECO:0000256" key="3">
    <source>
        <dbReference type="ARBA" id="ARBA00012438"/>
    </source>
</evidence>
<evidence type="ECO:0000256" key="6">
    <source>
        <dbReference type="ARBA" id="ARBA00022553"/>
    </source>
</evidence>
<keyword evidence="12" id="KW-0547">Nucleotide-binding</keyword>
<dbReference type="SUPFAM" id="SSF53850">
    <property type="entry name" value="Periplasmic binding protein-like II"/>
    <property type="match status" value="2"/>
</dbReference>
<evidence type="ECO:0000256" key="19">
    <source>
        <dbReference type="SAM" id="SignalP"/>
    </source>
</evidence>
<dbReference type="InterPro" id="IPR003594">
    <property type="entry name" value="HATPase_dom"/>
</dbReference>
<evidence type="ECO:0000256" key="16">
    <source>
        <dbReference type="PROSITE-ProRule" id="PRU00110"/>
    </source>
</evidence>
<dbReference type="SUPFAM" id="SSF52172">
    <property type="entry name" value="CheY-like"/>
    <property type="match status" value="1"/>
</dbReference>
<comment type="catalytic activity">
    <reaction evidence="1">
        <text>ATP + protein L-histidine = ADP + protein N-phospho-L-histidine.</text>
        <dbReference type="EC" id="2.7.13.3"/>
    </reaction>
</comment>
<dbReference type="CDD" id="cd13705">
    <property type="entry name" value="PBP2_BvgS_D1"/>
    <property type="match status" value="1"/>
</dbReference>
<dbReference type="GO" id="GO:0005886">
    <property type="term" value="C:plasma membrane"/>
    <property type="evidence" value="ECO:0007669"/>
    <property type="project" value="UniProtKB-SubCell"/>
</dbReference>
<dbReference type="InterPro" id="IPR001789">
    <property type="entry name" value="Sig_transdc_resp-reg_receiver"/>
</dbReference>
<dbReference type="InterPro" id="IPR001638">
    <property type="entry name" value="Solute-binding_3/MltF_N"/>
</dbReference>
<dbReference type="RefSeq" id="WP_086046876.1">
    <property type="nucleotide sequence ID" value="NZ_CP017889.1"/>
</dbReference>
<evidence type="ECO:0000313" key="23">
    <source>
        <dbReference type="EMBL" id="ARP18741.1"/>
    </source>
</evidence>
<feature type="chain" id="PRO_5011905118" description="histidine kinase" evidence="19">
    <location>
        <begin position="22"/>
        <end position="1186"/>
    </location>
</feature>
<keyword evidence="5" id="KW-0997">Cell inner membrane</keyword>
<feature type="signal peptide" evidence="19">
    <location>
        <begin position="1"/>
        <end position="21"/>
    </location>
</feature>
<dbReference type="AlphaFoldDB" id="A0A1W6WA22"/>
<dbReference type="CDD" id="cd17546">
    <property type="entry name" value="REC_hyHK_CKI1_RcsC-like"/>
    <property type="match status" value="1"/>
</dbReference>
<dbReference type="InterPro" id="IPR036890">
    <property type="entry name" value="HATPase_C_sf"/>
</dbReference>
<dbReference type="InterPro" id="IPR035965">
    <property type="entry name" value="PAS-like_dom_sf"/>
</dbReference>
<reference evidence="23" key="1">
    <citation type="submission" date="2016-10" db="EMBL/GenBank/DDBJ databases">
        <title>The High Quality Genome of Vibrio alginolyticus K01M1.</title>
        <authorList>
            <person name="Wendling C."/>
            <person name="Chibani C.M."/>
            <person name="Hertel R."/>
            <person name="Sproer C."/>
            <person name="Bunk B."/>
            <person name="Overmann J."/>
            <person name="Roth O."/>
            <person name="Liesegang H."/>
        </authorList>
    </citation>
    <scope>NUCLEOTIDE SEQUENCE</scope>
    <source>
        <strain evidence="23">K05K4</strain>
    </source>
</reference>
<dbReference type="PANTHER" id="PTHR43047:SF72">
    <property type="entry name" value="OSMOSENSING HISTIDINE PROTEIN KINASE SLN1"/>
    <property type="match status" value="1"/>
</dbReference>
<evidence type="ECO:0000256" key="10">
    <source>
        <dbReference type="ARBA" id="ARBA00022777"/>
    </source>
</evidence>
<evidence type="ECO:0000256" key="13">
    <source>
        <dbReference type="ARBA" id="ARBA00022989"/>
    </source>
</evidence>
<dbReference type="InterPro" id="IPR004358">
    <property type="entry name" value="Sig_transdc_His_kin-like_C"/>
</dbReference>
<keyword evidence="15 18" id="KW-0472">Membrane</keyword>
<dbReference type="InterPro" id="IPR036641">
    <property type="entry name" value="HPT_dom_sf"/>
</dbReference>
<dbReference type="InterPro" id="IPR008207">
    <property type="entry name" value="Sig_transdc_His_kin_Hpt_dom"/>
</dbReference>
<evidence type="ECO:0000256" key="1">
    <source>
        <dbReference type="ARBA" id="ARBA00000085"/>
    </source>
</evidence>
<evidence type="ECO:0000256" key="7">
    <source>
        <dbReference type="ARBA" id="ARBA00022679"/>
    </source>
</evidence>
<keyword evidence="4" id="KW-1003">Cell membrane</keyword>
<keyword evidence="11" id="KW-0378">Hydrolase</keyword>
<dbReference type="PROSITE" id="PS50894">
    <property type="entry name" value="HPT"/>
    <property type="match status" value="1"/>
</dbReference>
<keyword evidence="13 18" id="KW-1133">Transmembrane helix</keyword>
<dbReference type="InterPro" id="IPR003661">
    <property type="entry name" value="HisK_dim/P_dom"/>
</dbReference>
<dbReference type="Gene3D" id="1.10.287.130">
    <property type="match status" value="1"/>
</dbReference>